<evidence type="ECO:0000313" key="10">
    <source>
        <dbReference type="EMBL" id="KKS98719.1"/>
    </source>
</evidence>
<gene>
    <name evidence="10" type="ORF">UV73_C0001G0240</name>
</gene>
<comment type="caution">
    <text evidence="10">The sequence shown here is derived from an EMBL/GenBank/DDBJ whole genome shotgun (WGS) entry which is preliminary data.</text>
</comment>
<feature type="transmembrane region" description="Helical" evidence="8">
    <location>
        <begin position="275"/>
        <end position="296"/>
    </location>
</feature>
<evidence type="ECO:0000256" key="5">
    <source>
        <dbReference type="ARBA" id="ARBA00022692"/>
    </source>
</evidence>
<dbReference type="GO" id="GO:0009103">
    <property type="term" value="P:lipopolysaccharide biosynthetic process"/>
    <property type="evidence" value="ECO:0007669"/>
    <property type="project" value="UniProtKB-ARBA"/>
</dbReference>
<dbReference type="AlphaFoldDB" id="A0A0G1DM63"/>
<proteinExistence type="predicted"/>
<feature type="transmembrane region" description="Helical" evidence="8">
    <location>
        <begin position="308"/>
        <end position="324"/>
    </location>
</feature>
<feature type="transmembrane region" description="Helical" evidence="8">
    <location>
        <begin position="339"/>
        <end position="358"/>
    </location>
</feature>
<keyword evidence="2" id="KW-1003">Cell membrane</keyword>
<evidence type="ECO:0000256" key="6">
    <source>
        <dbReference type="ARBA" id="ARBA00022989"/>
    </source>
</evidence>
<accession>A0A0G1DM63</accession>
<dbReference type="InterPro" id="IPR050297">
    <property type="entry name" value="LipidA_mod_glycosyltrf_83"/>
</dbReference>
<evidence type="ECO:0000256" key="8">
    <source>
        <dbReference type="SAM" id="Phobius"/>
    </source>
</evidence>
<keyword evidence="4" id="KW-0808">Transferase</keyword>
<dbReference type="GO" id="GO:0016763">
    <property type="term" value="F:pentosyltransferase activity"/>
    <property type="evidence" value="ECO:0007669"/>
    <property type="project" value="TreeGrafter"/>
</dbReference>
<keyword evidence="7 8" id="KW-0472">Membrane</keyword>
<dbReference type="STRING" id="1618443.UV73_C0001G0240"/>
<dbReference type="EMBL" id="LCFP01000001">
    <property type="protein sequence ID" value="KKS98719.1"/>
    <property type="molecule type" value="Genomic_DNA"/>
</dbReference>
<evidence type="ECO:0000256" key="2">
    <source>
        <dbReference type="ARBA" id="ARBA00022475"/>
    </source>
</evidence>
<feature type="transmembrane region" description="Helical" evidence="8">
    <location>
        <begin position="123"/>
        <end position="144"/>
    </location>
</feature>
<feature type="transmembrane region" description="Helical" evidence="8">
    <location>
        <begin position="370"/>
        <end position="389"/>
    </location>
</feature>
<feature type="transmembrane region" description="Helical" evidence="8">
    <location>
        <begin position="7"/>
        <end position="24"/>
    </location>
</feature>
<keyword evidence="3" id="KW-0328">Glycosyltransferase</keyword>
<evidence type="ECO:0000259" key="9">
    <source>
        <dbReference type="Pfam" id="PF13231"/>
    </source>
</evidence>
<evidence type="ECO:0000256" key="1">
    <source>
        <dbReference type="ARBA" id="ARBA00004651"/>
    </source>
</evidence>
<reference evidence="10 11" key="1">
    <citation type="journal article" date="2015" name="Nature">
        <title>rRNA introns, odd ribosomes, and small enigmatic genomes across a large radiation of phyla.</title>
        <authorList>
            <person name="Brown C.T."/>
            <person name="Hug L.A."/>
            <person name="Thomas B.C."/>
            <person name="Sharon I."/>
            <person name="Castelle C.J."/>
            <person name="Singh A."/>
            <person name="Wilkins M.J."/>
            <person name="Williams K.H."/>
            <person name="Banfield J.F."/>
        </authorList>
    </citation>
    <scope>NUCLEOTIDE SEQUENCE [LARGE SCALE GENOMIC DNA]</scope>
</reference>
<dbReference type="GO" id="GO:0005886">
    <property type="term" value="C:plasma membrane"/>
    <property type="evidence" value="ECO:0007669"/>
    <property type="project" value="UniProtKB-SubCell"/>
</dbReference>
<keyword evidence="6 8" id="KW-1133">Transmembrane helix</keyword>
<evidence type="ECO:0000256" key="4">
    <source>
        <dbReference type="ARBA" id="ARBA00022679"/>
    </source>
</evidence>
<evidence type="ECO:0000256" key="7">
    <source>
        <dbReference type="ARBA" id="ARBA00023136"/>
    </source>
</evidence>
<dbReference type="PANTHER" id="PTHR33908:SF11">
    <property type="entry name" value="MEMBRANE PROTEIN"/>
    <property type="match status" value="1"/>
</dbReference>
<dbReference type="Proteomes" id="UP000034894">
    <property type="component" value="Unassembled WGS sequence"/>
</dbReference>
<keyword evidence="5 8" id="KW-0812">Transmembrane</keyword>
<comment type="subcellular location">
    <subcellularLocation>
        <location evidence="1">Cell membrane</location>
        <topology evidence="1">Multi-pass membrane protein</topology>
    </subcellularLocation>
</comment>
<organism evidence="10 11">
    <name type="scientific">Candidatus Gottesmanbacteria bacterium GW2011_GWA2_43_14</name>
    <dbReference type="NCBI Taxonomy" id="1618443"/>
    <lineage>
        <taxon>Bacteria</taxon>
        <taxon>Candidatus Gottesmaniibacteriota</taxon>
    </lineage>
</organism>
<feature type="transmembrane region" description="Helical" evidence="8">
    <location>
        <begin position="215"/>
        <end position="233"/>
    </location>
</feature>
<dbReference type="PANTHER" id="PTHR33908">
    <property type="entry name" value="MANNOSYLTRANSFERASE YKCB-RELATED"/>
    <property type="match status" value="1"/>
</dbReference>
<dbReference type="Pfam" id="PF13231">
    <property type="entry name" value="PMT_2"/>
    <property type="match status" value="1"/>
</dbReference>
<sequence length="510" mass="58630">MKLSHKLTGLIIFLFYLLINLIILPDYGLSWDYHNHYYAGLYHLGLPLPAENTKIPFSDPDPRLTVNDPFGPFTQIIPALSQTIFYNNWNLLPMDVSYNLPMVFFGSLGLLILYFFLLEIFGFLEAVIGTISLGLMPPYFAYLHNNMKDIPNAVMFALAVYLFYRFTRNSSRLSLALALVAAAIAFNFKINSVFVPVVCFLYYLTFGNKNNRHIFKYFLLVVPATLLLWWPFWQDPLAKLLQMPSFYSGNTLGMSVLLNGNFYQSGFNIPIYYPYWYLLISTPPPIIILSLIGVFVCTRNILKGKREFSLFIFWFFVPLIRYLSPTAAAIDGVRHFMEVLFPLGSFAAIGGAAVYRIMTKKIRQKYPVTILFLSAAFYSVLILIVFHPYQASYFNFLTAGISGAQDKYDIDFWGTPQKEAVLWLNGIAPRGSFIHVVMAQSTAATYLREDLLENLNKRSINDSDYTVLLNRRSFFPFYNVESFKNEKIQKEKVLFSVTRYAVPLVWVFAK</sequence>
<feature type="transmembrane region" description="Helical" evidence="8">
    <location>
        <begin position="173"/>
        <end position="203"/>
    </location>
</feature>
<dbReference type="InterPro" id="IPR038731">
    <property type="entry name" value="RgtA/B/C-like"/>
</dbReference>
<feature type="transmembrane region" description="Helical" evidence="8">
    <location>
        <begin position="96"/>
        <end position="116"/>
    </location>
</feature>
<feature type="domain" description="Glycosyltransferase RgtA/B/C/D-like" evidence="9">
    <location>
        <begin position="97"/>
        <end position="226"/>
    </location>
</feature>
<name>A0A0G1DM63_9BACT</name>
<evidence type="ECO:0000313" key="11">
    <source>
        <dbReference type="Proteomes" id="UP000034894"/>
    </source>
</evidence>
<evidence type="ECO:0000256" key="3">
    <source>
        <dbReference type="ARBA" id="ARBA00022676"/>
    </source>
</evidence>
<protein>
    <recommendedName>
        <fullName evidence="9">Glycosyltransferase RgtA/B/C/D-like domain-containing protein</fullName>
    </recommendedName>
</protein>